<evidence type="ECO:0000313" key="1">
    <source>
        <dbReference type="EMBL" id="KAJ6649154.1"/>
    </source>
</evidence>
<gene>
    <name evidence="1" type="ORF">Bhyg_04387</name>
</gene>
<protein>
    <submittedName>
        <fullName evidence="1">Uncharacterized protein</fullName>
    </submittedName>
</protein>
<sequence>MYWCIPSHSINYHIFKFIVDSFEYVVINQMTRLHVSHKIYSKNNIITIMVIHIAGQNYSPMGNSSPNKINLQQNNYVNINGPWHKTLETLGTETLKKLFIPLKRGCTRYLTVARYVTMDEWINSFNSDYSIAKLRRNFLSTKPRTKQ</sequence>
<proteinExistence type="predicted"/>
<dbReference type="Proteomes" id="UP001151699">
    <property type="component" value="Chromosome A"/>
</dbReference>
<reference evidence="1" key="1">
    <citation type="submission" date="2022-07" db="EMBL/GenBank/DDBJ databases">
        <authorList>
            <person name="Trinca V."/>
            <person name="Uliana J.V.C."/>
            <person name="Torres T.T."/>
            <person name="Ward R.J."/>
            <person name="Monesi N."/>
        </authorList>
    </citation>
    <scope>NUCLEOTIDE SEQUENCE</scope>
    <source>
        <strain evidence="1">HSMRA1968</strain>
        <tissue evidence="1">Whole embryos</tissue>
    </source>
</reference>
<accession>A0A9Q0NF44</accession>
<keyword evidence="2" id="KW-1185">Reference proteome</keyword>
<evidence type="ECO:0000313" key="2">
    <source>
        <dbReference type="Proteomes" id="UP001151699"/>
    </source>
</evidence>
<name>A0A9Q0NF44_9DIPT</name>
<comment type="caution">
    <text evidence="1">The sequence shown here is derived from an EMBL/GenBank/DDBJ whole genome shotgun (WGS) entry which is preliminary data.</text>
</comment>
<dbReference type="EMBL" id="WJQU01000001">
    <property type="protein sequence ID" value="KAJ6649154.1"/>
    <property type="molecule type" value="Genomic_DNA"/>
</dbReference>
<organism evidence="1 2">
    <name type="scientific">Pseudolycoriella hygida</name>
    <dbReference type="NCBI Taxonomy" id="35572"/>
    <lineage>
        <taxon>Eukaryota</taxon>
        <taxon>Metazoa</taxon>
        <taxon>Ecdysozoa</taxon>
        <taxon>Arthropoda</taxon>
        <taxon>Hexapoda</taxon>
        <taxon>Insecta</taxon>
        <taxon>Pterygota</taxon>
        <taxon>Neoptera</taxon>
        <taxon>Endopterygota</taxon>
        <taxon>Diptera</taxon>
        <taxon>Nematocera</taxon>
        <taxon>Sciaroidea</taxon>
        <taxon>Sciaridae</taxon>
        <taxon>Pseudolycoriella</taxon>
    </lineage>
</organism>
<dbReference type="AlphaFoldDB" id="A0A9Q0NF44"/>